<dbReference type="VEuPathDB" id="FungiDB:C7M61_002377"/>
<dbReference type="PANTHER" id="PTHR22889:SF0">
    <property type="entry name" value="WD REPEAT-CONTAINING PROTEIN 89"/>
    <property type="match status" value="1"/>
</dbReference>
<dbReference type="Proteomes" id="UP000241107">
    <property type="component" value="Unassembled WGS sequence"/>
</dbReference>
<dbReference type="STRING" id="418784.A0A2P7YSX4"/>
<feature type="compositionally biased region" description="Basic residues" evidence="4">
    <location>
        <begin position="346"/>
        <end position="374"/>
    </location>
</feature>
<dbReference type="InterPro" id="IPR036322">
    <property type="entry name" value="WD40_repeat_dom_sf"/>
</dbReference>
<dbReference type="InterPro" id="IPR015943">
    <property type="entry name" value="WD40/YVTN_repeat-like_dom_sf"/>
</dbReference>
<dbReference type="GeneID" id="36565766"/>
<feature type="region of interest" description="Disordered" evidence="4">
    <location>
        <begin position="341"/>
        <end position="384"/>
    </location>
</feature>
<feature type="compositionally biased region" description="Basic and acidic residues" evidence="4">
    <location>
        <begin position="375"/>
        <end position="384"/>
    </location>
</feature>
<dbReference type="PROSITE" id="PS50294">
    <property type="entry name" value="WD_REPEATS_REGION"/>
    <property type="match status" value="1"/>
</dbReference>
<dbReference type="PANTHER" id="PTHR22889">
    <property type="entry name" value="WD REPEAT-CONTAINING PROTEIN 89"/>
    <property type="match status" value="1"/>
</dbReference>
<protein>
    <recommendedName>
        <fullName evidence="7">Anaphase-promoting complex subunit 4 WD40 domain-containing protein</fullName>
    </recommendedName>
</protein>
<keyword evidence="2" id="KW-0677">Repeat</keyword>
<dbReference type="Pfam" id="PF00400">
    <property type="entry name" value="WD40"/>
    <property type="match status" value="3"/>
</dbReference>
<dbReference type="GO" id="GO:0005829">
    <property type="term" value="C:cytosol"/>
    <property type="evidence" value="ECO:0007669"/>
    <property type="project" value="EnsemblFungi"/>
</dbReference>
<evidence type="ECO:0008006" key="7">
    <source>
        <dbReference type="Google" id="ProtNLM"/>
    </source>
</evidence>
<dbReference type="SUPFAM" id="SSF50978">
    <property type="entry name" value="WD40 repeat-like"/>
    <property type="match status" value="1"/>
</dbReference>
<dbReference type="Gene3D" id="2.130.10.10">
    <property type="entry name" value="YVTN repeat-like/Quinoprotein amine dehydrogenase"/>
    <property type="match status" value="2"/>
</dbReference>
<dbReference type="EMBL" id="PYFQ01000004">
    <property type="protein sequence ID" value="PSK39067.1"/>
    <property type="molecule type" value="Genomic_DNA"/>
</dbReference>
<dbReference type="InterPro" id="IPR039328">
    <property type="entry name" value="WDR89"/>
</dbReference>
<sequence>MNAKEVFAWRAQEDTWVLQLLHFPEISGGSFVASTSSGGLALFSTASFNQAPIYTNEKAHESSINSIAKVNESVFVSASTDGLKVWDLSNGLQKPVASFTNSKSSNFLSVAASPDGQLVAGGTELAGVDAELHIWNWQSQKLVKLLVDSHHDDITDIKFHPTLTQYLMSGSTDGYVNVYDLREEDEEEALHQVINFNSVHTCNFIRERRILVLSHMETLLFSELNNVDYENPEEPLPKDVGDLRVWPHCEYVVEVSPLGYAAFGANLEQSLLVMPFDSQSEEFDKTQIVSFPGAHGEEVVRDVLLVPRSKLVITCGEDGVIKAWELPVELQGVNVVKGGKTEVKEKKKKDKKDKKEKKEKKDKKDKKDKKKKDKRGKDARFKPY</sequence>
<dbReference type="OrthoDB" id="25131at2759"/>
<proteinExistence type="predicted"/>
<keyword evidence="6" id="KW-1185">Reference proteome</keyword>
<evidence type="ECO:0000313" key="6">
    <source>
        <dbReference type="Proteomes" id="UP000241107"/>
    </source>
</evidence>
<evidence type="ECO:0000256" key="4">
    <source>
        <dbReference type="SAM" id="MobiDB-lite"/>
    </source>
</evidence>
<evidence type="ECO:0000256" key="2">
    <source>
        <dbReference type="ARBA" id="ARBA00022737"/>
    </source>
</evidence>
<dbReference type="RefSeq" id="XP_024714253.1">
    <property type="nucleotide sequence ID" value="XM_024857754.1"/>
</dbReference>
<dbReference type="GO" id="GO:0005634">
    <property type="term" value="C:nucleus"/>
    <property type="evidence" value="ECO:0007669"/>
    <property type="project" value="EnsemblFungi"/>
</dbReference>
<dbReference type="SMART" id="SM00320">
    <property type="entry name" value="WD40"/>
    <property type="match status" value="4"/>
</dbReference>
<feature type="repeat" description="WD" evidence="3">
    <location>
        <begin position="147"/>
        <end position="189"/>
    </location>
</feature>
<accession>A0A2P7YSX4</accession>
<organism evidence="5 6">
    <name type="scientific">Candidozyma pseudohaemuli</name>
    <dbReference type="NCBI Taxonomy" id="418784"/>
    <lineage>
        <taxon>Eukaryota</taxon>
        <taxon>Fungi</taxon>
        <taxon>Dikarya</taxon>
        <taxon>Ascomycota</taxon>
        <taxon>Saccharomycotina</taxon>
        <taxon>Pichiomycetes</taxon>
        <taxon>Metschnikowiaceae</taxon>
        <taxon>Candidozyma</taxon>
    </lineage>
</organism>
<evidence type="ECO:0000256" key="1">
    <source>
        <dbReference type="ARBA" id="ARBA00022574"/>
    </source>
</evidence>
<dbReference type="AlphaFoldDB" id="A0A2P7YSX4"/>
<gene>
    <name evidence="5" type="ORF">C7M61_002377</name>
</gene>
<evidence type="ECO:0000256" key="3">
    <source>
        <dbReference type="PROSITE-ProRule" id="PRU00221"/>
    </source>
</evidence>
<keyword evidence="1 3" id="KW-0853">WD repeat</keyword>
<evidence type="ECO:0000313" key="5">
    <source>
        <dbReference type="EMBL" id="PSK39067.1"/>
    </source>
</evidence>
<dbReference type="InterPro" id="IPR001680">
    <property type="entry name" value="WD40_rpt"/>
</dbReference>
<dbReference type="PROSITE" id="PS50082">
    <property type="entry name" value="WD_REPEATS_2"/>
    <property type="match status" value="1"/>
</dbReference>
<name>A0A2P7YSX4_9ASCO</name>
<comment type="caution">
    <text evidence="5">The sequence shown here is derived from an EMBL/GenBank/DDBJ whole genome shotgun (WGS) entry which is preliminary data.</text>
</comment>
<reference evidence="5 6" key="1">
    <citation type="submission" date="2018-03" db="EMBL/GenBank/DDBJ databases">
        <title>Candida pseudohaemulonii genome assembly and annotation.</title>
        <authorList>
            <person name="Munoz J.F."/>
            <person name="Gade L.G."/>
            <person name="Chow N.A."/>
            <person name="Litvintseva A.P."/>
            <person name="Loparev V.N."/>
            <person name="Cuomo C.A."/>
        </authorList>
    </citation>
    <scope>NUCLEOTIDE SEQUENCE [LARGE SCALE GENOMIC DNA]</scope>
    <source>
        <strain evidence="5 6">B12108</strain>
    </source>
</reference>